<name>A0ABV2R5K7_9HYPH</name>
<proteinExistence type="predicted"/>
<gene>
    <name evidence="1" type="ORF">ABIE08_004521</name>
</gene>
<dbReference type="Proteomes" id="UP001549321">
    <property type="component" value="Unassembled WGS sequence"/>
</dbReference>
<keyword evidence="2" id="KW-1185">Reference proteome</keyword>
<dbReference type="PANTHER" id="PTHR36154">
    <property type="entry name" value="DNA-BINDING TRANSCRIPTIONAL ACTIVATOR ALPA"/>
    <property type="match status" value="1"/>
</dbReference>
<dbReference type="RefSeq" id="WP_354554245.1">
    <property type="nucleotide sequence ID" value="NZ_JBEPSM010000005.1"/>
</dbReference>
<dbReference type="Pfam" id="PF05930">
    <property type="entry name" value="Phage_AlpA"/>
    <property type="match status" value="1"/>
</dbReference>
<dbReference type="InterPro" id="IPR052931">
    <property type="entry name" value="Prophage_regulatory_activator"/>
</dbReference>
<protein>
    <submittedName>
        <fullName evidence="1">Prophage regulatory protein</fullName>
    </submittedName>
</protein>
<dbReference type="InterPro" id="IPR010260">
    <property type="entry name" value="AlpA"/>
</dbReference>
<dbReference type="EMBL" id="JBEPSM010000005">
    <property type="protein sequence ID" value="MET4636558.1"/>
    <property type="molecule type" value="Genomic_DNA"/>
</dbReference>
<dbReference type="Gene3D" id="1.10.238.160">
    <property type="match status" value="1"/>
</dbReference>
<reference evidence="1 2" key="1">
    <citation type="submission" date="2024-06" db="EMBL/GenBank/DDBJ databases">
        <title>Sorghum-associated microbial communities from plants grown in Nebraska, USA.</title>
        <authorList>
            <person name="Schachtman D."/>
        </authorList>
    </citation>
    <scope>NUCLEOTIDE SEQUENCE [LARGE SCALE GENOMIC DNA]</scope>
    <source>
        <strain evidence="1 2">3207</strain>
    </source>
</reference>
<evidence type="ECO:0000313" key="1">
    <source>
        <dbReference type="EMBL" id="MET4636558.1"/>
    </source>
</evidence>
<comment type="caution">
    <text evidence="1">The sequence shown here is derived from an EMBL/GenBank/DDBJ whole genome shotgun (WGS) entry which is preliminary data.</text>
</comment>
<organism evidence="1 2">
    <name type="scientific">Kaistia defluvii</name>
    <dbReference type="NCBI Taxonomy" id="410841"/>
    <lineage>
        <taxon>Bacteria</taxon>
        <taxon>Pseudomonadati</taxon>
        <taxon>Pseudomonadota</taxon>
        <taxon>Alphaproteobacteria</taxon>
        <taxon>Hyphomicrobiales</taxon>
        <taxon>Kaistiaceae</taxon>
        <taxon>Kaistia</taxon>
    </lineage>
</organism>
<dbReference type="PANTHER" id="PTHR36154:SF1">
    <property type="entry name" value="DNA-BINDING TRANSCRIPTIONAL ACTIVATOR ALPA"/>
    <property type="match status" value="1"/>
</dbReference>
<accession>A0ABV2R5K7</accession>
<sequence length="61" mass="6912">MVEKHMRLPAVIDVTGLSRSTIYDKMKDGTFPRPVNLSKRAIAWPESIIGQWLSSRTQRAA</sequence>
<evidence type="ECO:0000313" key="2">
    <source>
        <dbReference type="Proteomes" id="UP001549321"/>
    </source>
</evidence>